<evidence type="ECO:0000313" key="1">
    <source>
        <dbReference type="EMBL" id="MBP3950848.1"/>
    </source>
</evidence>
<dbReference type="EMBL" id="JAGKSQ010000002">
    <property type="protein sequence ID" value="MBP3950848.1"/>
    <property type="molecule type" value="Genomic_DNA"/>
</dbReference>
<dbReference type="AlphaFoldDB" id="A0A941AQ71"/>
<keyword evidence="2" id="KW-1185">Reference proteome</keyword>
<dbReference type="RefSeq" id="WP_210596522.1">
    <property type="nucleotide sequence ID" value="NZ_JAGKSQ010000002.1"/>
</dbReference>
<sequence length="69" mass="8240">MYISYSDIAYYKMFDQAATNMLKTLSKMIGHGTYFVSHIDEEWFSVLKVYGENQVNFVERERKPLRDAY</sequence>
<reference evidence="1" key="1">
    <citation type="submission" date="2021-03" db="EMBL/GenBank/DDBJ databases">
        <title>Bacillus suaedae sp. nov., isolated from Suaeda aralocaspica.</title>
        <authorList>
            <person name="Lei R.F.R."/>
        </authorList>
    </citation>
    <scope>NUCLEOTIDE SEQUENCE</scope>
    <source>
        <strain evidence="1">YZJH907-2</strain>
    </source>
</reference>
<proteinExistence type="predicted"/>
<gene>
    <name evidence="1" type="ORF">J7W16_06840</name>
</gene>
<protein>
    <submittedName>
        <fullName evidence="1">Uncharacterized protein</fullName>
    </submittedName>
</protein>
<evidence type="ECO:0000313" key="2">
    <source>
        <dbReference type="Proteomes" id="UP000678228"/>
    </source>
</evidence>
<organism evidence="1 2">
    <name type="scientific">Halalkalibacter suaedae</name>
    <dbReference type="NCBI Taxonomy" id="2822140"/>
    <lineage>
        <taxon>Bacteria</taxon>
        <taxon>Bacillati</taxon>
        <taxon>Bacillota</taxon>
        <taxon>Bacilli</taxon>
        <taxon>Bacillales</taxon>
        <taxon>Bacillaceae</taxon>
        <taxon>Halalkalibacter</taxon>
    </lineage>
</organism>
<name>A0A941AQ71_9BACI</name>
<dbReference type="Proteomes" id="UP000678228">
    <property type="component" value="Unassembled WGS sequence"/>
</dbReference>
<comment type="caution">
    <text evidence="1">The sequence shown here is derived from an EMBL/GenBank/DDBJ whole genome shotgun (WGS) entry which is preliminary data.</text>
</comment>
<accession>A0A941AQ71</accession>